<keyword evidence="3" id="KW-0274">FAD</keyword>
<organism evidence="7 8">
    <name type="scientific">Pleurotus ostreatus (strain PC15)</name>
    <name type="common">Oyster mushroom</name>
    <dbReference type="NCBI Taxonomy" id="1137138"/>
    <lineage>
        <taxon>Eukaryota</taxon>
        <taxon>Fungi</taxon>
        <taxon>Dikarya</taxon>
        <taxon>Basidiomycota</taxon>
        <taxon>Agaricomycotina</taxon>
        <taxon>Agaricomycetes</taxon>
        <taxon>Agaricomycetidae</taxon>
        <taxon>Agaricales</taxon>
        <taxon>Pleurotineae</taxon>
        <taxon>Pleurotaceae</taxon>
        <taxon>Pleurotus</taxon>
    </lineage>
</organism>
<dbReference type="InterPro" id="IPR050416">
    <property type="entry name" value="FAD-linked_Oxidoreductase"/>
</dbReference>
<feature type="signal peptide" evidence="5">
    <location>
        <begin position="1"/>
        <end position="19"/>
    </location>
</feature>
<evidence type="ECO:0000313" key="8">
    <source>
        <dbReference type="Proteomes" id="UP000027073"/>
    </source>
</evidence>
<evidence type="ECO:0000256" key="4">
    <source>
        <dbReference type="ARBA" id="ARBA00023002"/>
    </source>
</evidence>
<feature type="chain" id="PRO_5001641840" description="FAD-binding PCMH-type domain-containing protein" evidence="5">
    <location>
        <begin position="20"/>
        <end position="505"/>
    </location>
</feature>
<dbReference type="VEuPathDB" id="FungiDB:PLEOSDRAFT_1087183"/>
<dbReference type="EMBL" id="KL198014">
    <property type="protein sequence ID" value="KDQ22595.1"/>
    <property type="molecule type" value="Genomic_DNA"/>
</dbReference>
<dbReference type="InterPro" id="IPR016166">
    <property type="entry name" value="FAD-bd_PCMH"/>
</dbReference>
<evidence type="ECO:0000256" key="3">
    <source>
        <dbReference type="ARBA" id="ARBA00022827"/>
    </source>
</evidence>
<dbReference type="STRING" id="1137138.A0A067N6J9"/>
<dbReference type="PANTHER" id="PTHR42973">
    <property type="entry name" value="BINDING OXIDOREDUCTASE, PUTATIVE (AFU_ORTHOLOGUE AFUA_1G17690)-RELATED"/>
    <property type="match status" value="1"/>
</dbReference>
<evidence type="ECO:0000256" key="2">
    <source>
        <dbReference type="ARBA" id="ARBA00022630"/>
    </source>
</evidence>
<comment type="similarity">
    <text evidence="1">Belongs to the oxygen-dependent FAD-linked oxidoreductase family.</text>
</comment>
<evidence type="ECO:0000259" key="6">
    <source>
        <dbReference type="PROSITE" id="PS51387"/>
    </source>
</evidence>
<proteinExistence type="inferred from homology"/>
<feature type="domain" description="FAD-binding PCMH-type" evidence="6">
    <location>
        <begin position="64"/>
        <end position="241"/>
    </location>
</feature>
<dbReference type="InterPro" id="IPR036318">
    <property type="entry name" value="FAD-bd_PCMH-like_sf"/>
</dbReference>
<dbReference type="Proteomes" id="UP000027073">
    <property type="component" value="Unassembled WGS sequence"/>
</dbReference>
<dbReference type="Pfam" id="PF01565">
    <property type="entry name" value="FAD_binding_4"/>
    <property type="match status" value="1"/>
</dbReference>
<keyword evidence="2" id="KW-0285">Flavoprotein</keyword>
<dbReference type="AlphaFoldDB" id="A0A067N6J9"/>
<dbReference type="OrthoDB" id="2151789at2759"/>
<dbReference type="HOGENOM" id="CLU_018354_1_2_1"/>
<dbReference type="InterPro" id="IPR012951">
    <property type="entry name" value="BBE"/>
</dbReference>
<dbReference type="Gene3D" id="3.30.465.10">
    <property type="match status" value="1"/>
</dbReference>
<keyword evidence="4" id="KW-0560">Oxidoreductase</keyword>
<dbReference type="GO" id="GO:0071949">
    <property type="term" value="F:FAD binding"/>
    <property type="evidence" value="ECO:0007669"/>
    <property type="project" value="InterPro"/>
</dbReference>
<name>A0A067N6J9_PLEO1</name>
<accession>A0A067N6J9</accession>
<protein>
    <recommendedName>
        <fullName evidence="6">FAD-binding PCMH-type domain-containing protein</fullName>
    </recommendedName>
</protein>
<dbReference type="GO" id="GO:0016491">
    <property type="term" value="F:oxidoreductase activity"/>
    <property type="evidence" value="ECO:0007669"/>
    <property type="project" value="UniProtKB-KW"/>
</dbReference>
<keyword evidence="5" id="KW-0732">Signal</keyword>
<evidence type="ECO:0000256" key="5">
    <source>
        <dbReference type="SAM" id="SignalP"/>
    </source>
</evidence>
<dbReference type="SUPFAM" id="SSF56176">
    <property type="entry name" value="FAD-binding/transporter-associated domain-like"/>
    <property type="match status" value="1"/>
</dbReference>
<dbReference type="PANTHER" id="PTHR42973:SF22">
    <property type="entry name" value="FAD-BINDING PCMH-TYPE DOMAIN-CONTAINING PROTEIN-RELATED"/>
    <property type="match status" value="1"/>
</dbReference>
<gene>
    <name evidence="7" type="ORF">PLEOSDRAFT_1087183</name>
</gene>
<evidence type="ECO:0000313" key="7">
    <source>
        <dbReference type="EMBL" id="KDQ22595.1"/>
    </source>
</evidence>
<dbReference type="InterPro" id="IPR006094">
    <property type="entry name" value="Oxid_FAD_bind_N"/>
</dbReference>
<reference evidence="8" key="1">
    <citation type="journal article" date="2014" name="Proc. Natl. Acad. Sci. U.S.A.">
        <title>Extensive sampling of basidiomycete genomes demonstrates inadequacy of the white-rot/brown-rot paradigm for wood decay fungi.</title>
        <authorList>
            <person name="Riley R."/>
            <person name="Salamov A.A."/>
            <person name="Brown D.W."/>
            <person name="Nagy L.G."/>
            <person name="Floudas D."/>
            <person name="Held B.W."/>
            <person name="Levasseur A."/>
            <person name="Lombard V."/>
            <person name="Morin E."/>
            <person name="Otillar R."/>
            <person name="Lindquist E.A."/>
            <person name="Sun H."/>
            <person name="LaButti K.M."/>
            <person name="Schmutz J."/>
            <person name="Jabbour D."/>
            <person name="Luo H."/>
            <person name="Baker S.E."/>
            <person name="Pisabarro A.G."/>
            <person name="Walton J.D."/>
            <person name="Blanchette R.A."/>
            <person name="Henrissat B."/>
            <person name="Martin F."/>
            <person name="Cullen D."/>
            <person name="Hibbett D.S."/>
            <person name="Grigoriev I.V."/>
        </authorList>
    </citation>
    <scope>NUCLEOTIDE SEQUENCE [LARGE SCALE GENOMIC DNA]</scope>
    <source>
        <strain evidence="8">PC15</strain>
    </source>
</reference>
<dbReference type="InterPro" id="IPR016169">
    <property type="entry name" value="FAD-bd_PCMH_sub2"/>
</dbReference>
<dbReference type="Pfam" id="PF08031">
    <property type="entry name" value="BBE"/>
    <property type="match status" value="1"/>
</dbReference>
<dbReference type="InParanoid" id="A0A067N6J9"/>
<dbReference type="PROSITE" id="PS51387">
    <property type="entry name" value="FAD_PCMH"/>
    <property type="match status" value="1"/>
</dbReference>
<evidence type="ECO:0000256" key="1">
    <source>
        <dbReference type="ARBA" id="ARBA00005466"/>
    </source>
</evidence>
<sequence>MRSYATSLLLFGLLAPSRAATVAHDLREEIAARDCCQTLQSQLGPTAVLFPGSAGFQQLVNSYYSAQESEIISQCRVSAHSAQDVSDAIKIITKGGCKFSVRSAGHMTWAGAANIQAPGVAIDLKQLNGVNVSADKKVVSLGPGGSWGPVYDALDPFNITVVGGRSNTVGVGGFILGGGFSNLSPAHGFASDNVVNYEVVLADGRIVNANKTSNPDLFHGLKGGSTNLGIITRYDVNAFPLTPKWGGSRGYNVSQGPAIFDAMIKFIKKLPQEPLGGGSVVWGYSEDLKNDTIFGSFAYLGADATESKAQLFSEMLDVPPTFDTIRTNTDQQWLDSEVDVAFPGGLRRIFSTLTLKVDREIAEGIYRKSHDAFAGLVGKPGVSWTASFQPISITHLQATERAGGTPQGLSPEDGDLILLNLNTVWVEESDDAAMQAAVRDVINWGTKEAKRRNVLHPWLYINYALPDQKVYESYGKANVDALLKIKNKFDPKNTFGKLWKGGFKL</sequence>